<evidence type="ECO:0000259" key="16">
    <source>
        <dbReference type="Pfam" id="PF01488"/>
    </source>
</evidence>
<comment type="catalytic activity">
    <reaction evidence="7 9 14">
        <text>(S)-4-amino-5-oxopentanoate + tRNA(Glu) + NADP(+) = L-glutamyl-tRNA(Glu) + NADPH + H(+)</text>
        <dbReference type="Rhea" id="RHEA:12344"/>
        <dbReference type="Rhea" id="RHEA-COMP:9663"/>
        <dbReference type="Rhea" id="RHEA-COMP:9680"/>
        <dbReference type="ChEBI" id="CHEBI:15378"/>
        <dbReference type="ChEBI" id="CHEBI:57501"/>
        <dbReference type="ChEBI" id="CHEBI:57783"/>
        <dbReference type="ChEBI" id="CHEBI:58349"/>
        <dbReference type="ChEBI" id="CHEBI:78442"/>
        <dbReference type="ChEBI" id="CHEBI:78520"/>
        <dbReference type="EC" id="1.2.1.70"/>
    </reaction>
</comment>
<dbReference type="InterPro" id="IPR036291">
    <property type="entry name" value="NAD(P)-bd_dom_sf"/>
</dbReference>
<dbReference type="InterPro" id="IPR015896">
    <property type="entry name" value="4pyrrol_synth_GluRdtase_dimer"/>
</dbReference>
<reference evidence="18 19" key="1">
    <citation type="submission" date="2015-12" db="EMBL/GenBank/DDBJ databases">
        <authorList>
            <person name="Shamseldin A."/>
            <person name="Moawad H."/>
            <person name="Abd El-Rahim W.M."/>
            <person name="Sadowsky M.J."/>
        </authorList>
    </citation>
    <scope>NUCLEOTIDE SEQUENCE [LARGE SCALE GENOMIC DNA]</scope>
    <source>
        <strain evidence="18 19">SM2</strain>
    </source>
</reference>
<dbReference type="SUPFAM" id="SSF69742">
    <property type="entry name" value="Glutamyl tRNA-reductase catalytic, N-terminal domain"/>
    <property type="match status" value="1"/>
</dbReference>
<feature type="active site" description="Nucleophile" evidence="9 10">
    <location>
        <position position="50"/>
    </location>
</feature>
<evidence type="ECO:0000256" key="12">
    <source>
        <dbReference type="PIRSR" id="PIRSR000445-3"/>
    </source>
</evidence>
<dbReference type="HAMAP" id="MF_00087">
    <property type="entry name" value="Glu_tRNA_reductase"/>
    <property type="match status" value="1"/>
</dbReference>
<dbReference type="SUPFAM" id="SSF69075">
    <property type="entry name" value="Glutamyl tRNA-reductase dimerization domain"/>
    <property type="match status" value="1"/>
</dbReference>
<evidence type="ECO:0000256" key="7">
    <source>
        <dbReference type="ARBA" id="ARBA00047464"/>
    </source>
</evidence>
<dbReference type="SUPFAM" id="SSF51735">
    <property type="entry name" value="NAD(P)-binding Rossmann-fold domains"/>
    <property type="match status" value="1"/>
</dbReference>
<dbReference type="PANTHER" id="PTHR43013:SF1">
    <property type="entry name" value="GLUTAMYL-TRNA REDUCTASE"/>
    <property type="match status" value="1"/>
</dbReference>
<evidence type="ECO:0000256" key="13">
    <source>
        <dbReference type="PIRSR" id="PIRSR000445-4"/>
    </source>
</evidence>
<feature type="binding site" evidence="9 11">
    <location>
        <begin position="49"/>
        <end position="52"/>
    </location>
    <ligand>
        <name>substrate</name>
    </ligand>
</feature>
<dbReference type="InterPro" id="IPR036343">
    <property type="entry name" value="GluRdtase_N_sf"/>
</dbReference>
<evidence type="ECO:0000256" key="2">
    <source>
        <dbReference type="ARBA" id="ARBA00005916"/>
    </source>
</evidence>
<comment type="miscellaneous">
    <text evidence="9">During catalysis, the active site Cys acts as a nucleophile attacking the alpha-carbonyl group of tRNA-bound glutamate with the formation of a thioester intermediate between enzyme and glutamate, and the concomitant release of tRNA(Glu). The thioester intermediate is finally reduced by direct hydride transfer from NADPH, to form the product GSA.</text>
</comment>
<evidence type="ECO:0000259" key="17">
    <source>
        <dbReference type="Pfam" id="PF05201"/>
    </source>
</evidence>
<comment type="function">
    <text evidence="9">Catalyzes the NADPH-dependent reduction of glutamyl-tRNA(Glu) to glutamate 1-semialdehyde (GSA).</text>
</comment>
<comment type="subunit">
    <text evidence="9">Homodimer.</text>
</comment>
<dbReference type="PIRSF" id="PIRSF000445">
    <property type="entry name" value="4pyrrol_synth_GluRdtase"/>
    <property type="match status" value="1"/>
</dbReference>
<accession>A0A127M8K5</accession>
<feature type="binding site" evidence="9 11">
    <location>
        <begin position="115"/>
        <end position="117"/>
    </location>
    <ligand>
        <name>substrate</name>
    </ligand>
</feature>
<dbReference type="FunFam" id="3.30.460.30:FF:000001">
    <property type="entry name" value="Glutamyl-tRNA reductase"/>
    <property type="match status" value="1"/>
</dbReference>
<dbReference type="InterPro" id="IPR000343">
    <property type="entry name" value="4pyrrol_synth_GluRdtase"/>
</dbReference>
<dbReference type="InterPro" id="IPR015895">
    <property type="entry name" value="4pyrrol_synth_GluRdtase_N"/>
</dbReference>
<evidence type="ECO:0000256" key="3">
    <source>
        <dbReference type="ARBA" id="ARBA00012970"/>
    </source>
</evidence>
<dbReference type="PANTHER" id="PTHR43013">
    <property type="entry name" value="GLUTAMYL-TRNA REDUCTASE"/>
    <property type="match status" value="1"/>
</dbReference>
<feature type="binding site" evidence="9 12">
    <location>
        <begin position="190"/>
        <end position="195"/>
    </location>
    <ligand>
        <name>NADP(+)</name>
        <dbReference type="ChEBI" id="CHEBI:58349"/>
    </ligand>
</feature>
<dbReference type="EC" id="1.2.1.70" evidence="3 9"/>
<dbReference type="EMBL" id="CP014544">
    <property type="protein sequence ID" value="AMO69508.1"/>
    <property type="molecule type" value="Genomic_DNA"/>
</dbReference>
<dbReference type="GO" id="GO:0050661">
    <property type="term" value="F:NADP binding"/>
    <property type="evidence" value="ECO:0007669"/>
    <property type="project" value="InterPro"/>
</dbReference>
<organism evidence="18 19">
    <name type="scientific">Zhongshania aliphaticivorans</name>
    <dbReference type="NCBI Taxonomy" id="1470434"/>
    <lineage>
        <taxon>Bacteria</taxon>
        <taxon>Pseudomonadati</taxon>
        <taxon>Pseudomonadota</taxon>
        <taxon>Gammaproteobacteria</taxon>
        <taxon>Cellvibrionales</taxon>
        <taxon>Spongiibacteraceae</taxon>
        <taxon>Zhongshania</taxon>
    </lineage>
</organism>
<evidence type="ECO:0000256" key="9">
    <source>
        <dbReference type="HAMAP-Rule" id="MF_00087"/>
    </source>
</evidence>
<evidence type="ECO:0000256" key="6">
    <source>
        <dbReference type="ARBA" id="ARBA00023244"/>
    </source>
</evidence>
<feature type="domain" description="Tetrapyrrole biosynthesis glutamyl-tRNA reductase dimerisation" evidence="15">
    <location>
        <begin position="321"/>
        <end position="418"/>
    </location>
</feature>
<evidence type="ECO:0000256" key="1">
    <source>
        <dbReference type="ARBA" id="ARBA00005059"/>
    </source>
</evidence>
<evidence type="ECO:0000256" key="10">
    <source>
        <dbReference type="PIRSR" id="PIRSR000445-1"/>
    </source>
</evidence>
<feature type="domain" description="Glutamyl-tRNA reductase N-terminal" evidence="17">
    <location>
        <begin position="6"/>
        <end position="157"/>
    </location>
</feature>
<dbReference type="InterPro" id="IPR006151">
    <property type="entry name" value="Shikm_DH/Glu-tRNA_Rdtase"/>
</dbReference>
<dbReference type="Pfam" id="PF01488">
    <property type="entry name" value="Shikimate_DH"/>
    <property type="match status" value="1"/>
</dbReference>
<evidence type="ECO:0000256" key="14">
    <source>
        <dbReference type="RuleBase" id="RU000584"/>
    </source>
</evidence>
<sequence length="423" mass="46361">MNLLVIGINHNSAPVAVRERVAFVPEQMPLALRDALTCIGVSELAILSTCNRTELYGVLNDAADATVHSMVDWLAAYHRIDRAELAACIYDCRGQDALKHMMEVAAGLDSMVLGEPQILGQMKTAYAQAVEAGTANGALHRTFAQVFSVAKRVRTDTGIGENPVSVAYAAVNLTQHVFSSLSSCTALLIGAGETIELVARHLQDKGVKRIIIANRTLDRARLLAEQFNGEAVMLSDMPKYLVDADIVVASTASQLPILGKGAVEVALKKRKHRPMVMVDIAVPRDIEPQVAELADVYLYTVDDLREIVEENKRARQSEAHKAGDIIAKALLEWQTQLRALDAVDTVRDYRAKAEEYRDAELERALRQLAKGDDAEQVLEQLARGLTNKLIHSPTTQIKAAGAKGRTDLVHWARELFQLKDSDS</sequence>
<protein>
    <recommendedName>
        <fullName evidence="8 9">Glutamyl-tRNA reductase</fullName>
        <shortName evidence="9">GluTR</shortName>
        <ecNumber evidence="3 9">1.2.1.70</ecNumber>
    </recommendedName>
</protein>
<feature type="domain" description="Quinate/shikimate 5-dehydrogenase/glutamyl-tRNA reductase" evidence="16">
    <location>
        <begin position="173"/>
        <end position="307"/>
    </location>
</feature>
<evidence type="ECO:0000313" key="19">
    <source>
        <dbReference type="Proteomes" id="UP000074119"/>
    </source>
</evidence>
<evidence type="ECO:0000256" key="11">
    <source>
        <dbReference type="PIRSR" id="PIRSR000445-2"/>
    </source>
</evidence>
<evidence type="ECO:0000256" key="8">
    <source>
        <dbReference type="ARBA" id="ARBA00068659"/>
    </source>
</evidence>
<dbReference type="CDD" id="cd05213">
    <property type="entry name" value="NAD_bind_Glutamyl_tRNA_reduct"/>
    <property type="match status" value="1"/>
</dbReference>
<dbReference type="FunFam" id="3.40.50.720:FF:000031">
    <property type="entry name" value="Glutamyl-tRNA reductase"/>
    <property type="match status" value="1"/>
</dbReference>
<dbReference type="Pfam" id="PF00745">
    <property type="entry name" value="GlutR_dimer"/>
    <property type="match status" value="1"/>
</dbReference>
<dbReference type="Pfam" id="PF05201">
    <property type="entry name" value="GlutR_N"/>
    <property type="match status" value="1"/>
</dbReference>
<dbReference type="GO" id="GO:0008883">
    <property type="term" value="F:glutamyl-tRNA reductase activity"/>
    <property type="evidence" value="ECO:0007669"/>
    <property type="project" value="UniProtKB-UniRule"/>
</dbReference>
<dbReference type="STRING" id="1470434.AZF00_14880"/>
<evidence type="ECO:0000259" key="15">
    <source>
        <dbReference type="Pfam" id="PF00745"/>
    </source>
</evidence>
<dbReference type="KEGG" id="zal:AZF00_14880"/>
<comment type="pathway">
    <text evidence="1 9 14">Porphyrin-containing compound metabolism; protoporphyrin-IX biosynthesis; 5-aminolevulinate from L-glutamyl-tRNA(Glu): step 1/2.</text>
</comment>
<dbReference type="Gene3D" id="3.30.460.30">
    <property type="entry name" value="Glutamyl-tRNA reductase, N-terminal domain"/>
    <property type="match status" value="1"/>
</dbReference>
<feature type="binding site" evidence="9 11">
    <location>
        <position position="110"/>
    </location>
    <ligand>
        <name>substrate</name>
    </ligand>
</feature>
<name>A0A127M8K5_9GAMM</name>
<dbReference type="Gene3D" id="3.40.50.720">
    <property type="entry name" value="NAD(P)-binding Rossmann-like Domain"/>
    <property type="match status" value="1"/>
</dbReference>
<keyword evidence="6 9" id="KW-0627">Porphyrin biosynthesis</keyword>
<keyword evidence="5 9" id="KW-0560">Oxidoreductase</keyword>
<feature type="site" description="Important for activity" evidence="9 13">
    <location>
        <position position="100"/>
    </location>
</feature>
<dbReference type="UniPathway" id="UPA00251">
    <property type="reaction ID" value="UER00316"/>
</dbReference>
<feature type="binding site" evidence="9 11">
    <location>
        <position position="121"/>
    </location>
    <ligand>
        <name>substrate</name>
    </ligand>
</feature>
<dbReference type="InterPro" id="IPR018214">
    <property type="entry name" value="GluRdtase_CS"/>
</dbReference>
<evidence type="ECO:0000256" key="4">
    <source>
        <dbReference type="ARBA" id="ARBA00022857"/>
    </source>
</evidence>
<evidence type="ECO:0000256" key="5">
    <source>
        <dbReference type="ARBA" id="ARBA00023002"/>
    </source>
</evidence>
<dbReference type="Proteomes" id="UP000074119">
    <property type="component" value="Chromosome"/>
</dbReference>
<proteinExistence type="inferred from homology"/>
<dbReference type="NCBIfam" id="TIGR01035">
    <property type="entry name" value="hemA"/>
    <property type="match status" value="1"/>
</dbReference>
<dbReference type="AlphaFoldDB" id="A0A127M8K5"/>
<comment type="similarity">
    <text evidence="2 9 14">Belongs to the glutamyl-tRNA reductase family.</text>
</comment>
<keyword evidence="4 9" id="KW-0521">NADP</keyword>
<gene>
    <name evidence="9" type="primary">hemA</name>
    <name evidence="18" type="ORF">AZF00_14880</name>
</gene>
<evidence type="ECO:0000313" key="18">
    <source>
        <dbReference type="EMBL" id="AMO69508.1"/>
    </source>
</evidence>
<dbReference type="RefSeq" id="WP_008251680.1">
    <property type="nucleotide sequence ID" value="NZ_CP014544.1"/>
</dbReference>
<dbReference type="InterPro" id="IPR036453">
    <property type="entry name" value="GluRdtase_dimer_dom_sf"/>
</dbReference>
<dbReference type="PROSITE" id="PS00747">
    <property type="entry name" value="GLUTR"/>
    <property type="match status" value="1"/>
</dbReference>
<comment type="domain">
    <text evidence="9">Possesses an unusual extended V-shaped dimeric structure with each monomer consisting of three distinct domains arranged along a curved 'spinal' alpha-helix. The N-terminal catalytic domain specifically recognizes the glutamate moiety of the substrate. The second domain is the NADPH-binding domain, and the third C-terminal domain is responsible for dimerization.</text>
</comment>
<dbReference type="GO" id="GO:0019353">
    <property type="term" value="P:protoporphyrinogen IX biosynthetic process from glutamate"/>
    <property type="evidence" value="ECO:0007669"/>
    <property type="project" value="TreeGrafter"/>
</dbReference>